<comment type="caution">
    <text evidence="1">The sequence shown here is derived from an EMBL/GenBank/DDBJ whole genome shotgun (WGS) entry which is preliminary data.</text>
</comment>
<reference evidence="1 2" key="1">
    <citation type="journal article" date="2018" name="Front. Plant Sci.">
        <title>Red Clover (Trifolium pratense) and Zigzag Clover (T. medium) - A Picture of Genomic Similarities and Differences.</title>
        <authorList>
            <person name="Dluhosova J."/>
            <person name="Istvanek J."/>
            <person name="Nedelnik J."/>
            <person name="Repkova J."/>
        </authorList>
    </citation>
    <scope>NUCLEOTIDE SEQUENCE [LARGE SCALE GENOMIC DNA]</scope>
    <source>
        <strain evidence="2">cv. 10/8</strain>
        <tissue evidence="1">Leaf</tissue>
    </source>
</reference>
<dbReference type="AlphaFoldDB" id="A0A392TGX0"/>
<evidence type="ECO:0000313" key="1">
    <source>
        <dbReference type="EMBL" id="MCI59430.1"/>
    </source>
</evidence>
<protein>
    <submittedName>
        <fullName evidence="1">Uncharacterized protein</fullName>
    </submittedName>
</protein>
<feature type="non-terminal residue" evidence="1">
    <location>
        <position position="1"/>
    </location>
</feature>
<evidence type="ECO:0000313" key="2">
    <source>
        <dbReference type="Proteomes" id="UP000265520"/>
    </source>
</evidence>
<name>A0A392TGX0_9FABA</name>
<accession>A0A392TGX0</accession>
<organism evidence="1 2">
    <name type="scientific">Trifolium medium</name>
    <dbReference type="NCBI Taxonomy" id="97028"/>
    <lineage>
        <taxon>Eukaryota</taxon>
        <taxon>Viridiplantae</taxon>
        <taxon>Streptophyta</taxon>
        <taxon>Embryophyta</taxon>
        <taxon>Tracheophyta</taxon>
        <taxon>Spermatophyta</taxon>
        <taxon>Magnoliopsida</taxon>
        <taxon>eudicotyledons</taxon>
        <taxon>Gunneridae</taxon>
        <taxon>Pentapetalae</taxon>
        <taxon>rosids</taxon>
        <taxon>fabids</taxon>
        <taxon>Fabales</taxon>
        <taxon>Fabaceae</taxon>
        <taxon>Papilionoideae</taxon>
        <taxon>50 kb inversion clade</taxon>
        <taxon>NPAAA clade</taxon>
        <taxon>Hologalegina</taxon>
        <taxon>IRL clade</taxon>
        <taxon>Trifolieae</taxon>
        <taxon>Trifolium</taxon>
    </lineage>
</organism>
<dbReference type="Proteomes" id="UP000265520">
    <property type="component" value="Unassembled WGS sequence"/>
</dbReference>
<dbReference type="EMBL" id="LXQA010563464">
    <property type="protein sequence ID" value="MCI59430.1"/>
    <property type="molecule type" value="Genomic_DNA"/>
</dbReference>
<keyword evidence="2" id="KW-1185">Reference proteome</keyword>
<sequence>ALRPARDLWSWAQLAANSQENRAPSAPGLRLWSWAQLAECAENAEKCNF</sequence>
<proteinExistence type="predicted"/>